<evidence type="ECO:0000313" key="2">
    <source>
        <dbReference type="Proteomes" id="UP001249851"/>
    </source>
</evidence>
<reference evidence="1" key="2">
    <citation type="journal article" date="2023" name="Science">
        <title>Genomic signatures of disease resistance in endangered staghorn corals.</title>
        <authorList>
            <person name="Vollmer S.V."/>
            <person name="Selwyn J.D."/>
            <person name="Despard B.A."/>
            <person name="Roesel C.L."/>
        </authorList>
    </citation>
    <scope>NUCLEOTIDE SEQUENCE</scope>
    <source>
        <strain evidence="1">K2</strain>
    </source>
</reference>
<dbReference type="AlphaFoldDB" id="A0AAD9PTL5"/>
<feature type="non-terminal residue" evidence="1">
    <location>
        <position position="1"/>
    </location>
</feature>
<dbReference type="Gene3D" id="2.10.80.10">
    <property type="entry name" value="Lipase, subunit A"/>
    <property type="match status" value="1"/>
</dbReference>
<keyword evidence="2" id="KW-1185">Reference proteome</keyword>
<name>A0AAD9PTL5_ACRCE</name>
<comment type="caution">
    <text evidence="1">The sequence shown here is derived from an EMBL/GenBank/DDBJ whole genome shotgun (WGS) entry which is preliminary data.</text>
</comment>
<dbReference type="Proteomes" id="UP001249851">
    <property type="component" value="Unassembled WGS sequence"/>
</dbReference>
<evidence type="ECO:0008006" key="3">
    <source>
        <dbReference type="Google" id="ProtNLM"/>
    </source>
</evidence>
<dbReference type="EMBL" id="JARQWQ010000137">
    <property type="protein sequence ID" value="KAK2548843.1"/>
    <property type="molecule type" value="Genomic_DNA"/>
</dbReference>
<evidence type="ECO:0000313" key="1">
    <source>
        <dbReference type="EMBL" id="KAK2548843.1"/>
    </source>
</evidence>
<proteinExistence type="predicted"/>
<gene>
    <name evidence="1" type="ORF">P5673_030887</name>
</gene>
<protein>
    <recommendedName>
        <fullName evidence="3">Prokineticin domain-containing protein</fullName>
    </recommendedName>
</protein>
<reference evidence="1" key="1">
    <citation type="journal article" date="2023" name="G3 (Bethesda)">
        <title>Whole genome assembly and annotation of the endangered Caribbean coral Acropora cervicornis.</title>
        <authorList>
            <person name="Selwyn J.D."/>
            <person name="Vollmer S.V."/>
        </authorList>
    </citation>
    <scope>NUCLEOTIDE SEQUENCE</scope>
    <source>
        <strain evidence="1">K2</strain>
    </source>
</reference>
<organism evidence="1 2">
    <name type="scientific">Acropora cervicornis</name>
    <name type="common">Staghorn coral</name>
    <dbReference type="NCBI Taxonomy" id="6130"/>
    <lineage>
        <taxon>Eukaryota</taxon>
        <taxon>Metazoa</taxon>
        <taxon>Cnidaria</taxon>
        <taxon>Anthozoa</taxon>
        <taxon>Hexacorallia</taxon>
        <taxon>Scleractinia</taxon>
        <taxon>Astrocoeniina</taxon>
        <taxon>Acroporidae</taxon>
        <taxon>Acropora</taxon>
    </lineage>
</organism>
<accession>A0AAD9PTL5</accession>
<sequence length="105" mass="11875">VEPTTSARITQSTLQKQFSKCWNSSDCHPKECCAGVSHKIRGACVRQPQLKERCNPFLRPGTFECPCRVGMTCVTKNEEVGEGRCVYVTTDPDEVEEAHPRWIFN</sequence>